<keyword evidence="2" id="KW-1185">Reference proteome</keyword>
<evidence type="ECO:0000313" key="1">
    <source>
        <dbReference type="EMBL" id="SEM33782.1"/>
    </source>
</evidence>
<protein>
    <submittedName>
        <fullName evidence="1">Uncharacterized protein</fullName>
    </submittedName>
</protein>
<organism evidence="1 2">
    <name type="scientific">Maribacter orientalis</name>
    <dbReference type="NCBI Taxonomy" id="228957"/>
    <lineage>
        <taxon>Bacteria</taxon>
        <taxon>Pseudomonadati</taxon>
        <taxon>Bacteroidota</taxon>
        <taxon>Flavobacteriia</taxon>
        <taxon>Flavobacteriales</taxon>
        <taxon>Flavobacteriaceae</taxon>
        <taxon>Maribacter</taxon>
    </lineage>
</organism>
<gene>
    <name evidence="1" type="ORF">SAMN04488008_1231</name>
</gene>
<dbReference type="AlphaFoldDB" id="A0A1H7XIR4"/>
<dbReference type="Proteomes" id="UP000198990">
    <property type="component" value="Unassembled WGS sequence"/>
</dbReference>
<dbReference type="EMBL" id="FNZN01000023">
    <property type="protein sequence ID" value="SEM33782.1"/>
    <property type="molecule type" value="Genomic_DNA"/>
</dbReference>
<name>A0A1H7XIR4_9FLAO</name>
<accession>A0A1H7XIR4</accession>
<sequence length="44" mass="5055">MNGIFFIMYANGSARMFGSKFEDKIFSITKGLIKKSDFEVRLDT</sequence>
<reference evidence="2" key="1">
    <citation type="submission" date="2016-10" db="EMBL/GenBank/DDBJ databases">
        <authorList>
            <person name="Varghese N."/>
            <person name="Submissions S."/>
        </authorList>
    </citation>
    <scope>NUCLEOTIDE SEQUENCE [LARGE SCALE GENOMIC DNA]</scope>
    <source>
        <strain evidence="2">DSM 16471</strain>
    </source>
</reference>
<evidence type="ECO:0000313" key="2">
    <source>
        <dbReference type="Proteomes" id="UP000198990"/>
    </source>
</evidence>
<proteinExistence type="predicted"/>